<dbReference type="KEGG" id="pchm:VFPPC_18004"/>
<dbReference type="AlphaFoldDB" id="A0A219AQ46"/>
<dbReference type="OrthoDB" id="10264585at2759"/>
<evidence type="ECO:0000256" key="4">
    <source>
        <dbReference type="SAM" id="SignalP"/>
    </source>
</evidence>
<feature type="region of interest" description="Disordered" evidence="3">
    <location>
        <begin position="294"/>
        <end position="314"/>
    </location>
</feature>
<dbReference type="GO" id="GO:0005524">
    <property type="term" value="F:ATP binding"/>
    <property type="evidence" value="ECO:0007669"/>
    <property type="project" value="InterPro"/>
</dbReference>
<evidence type="ECO:0000313" key="6">
    <source>
        <dbReference type="EMBL" id="OWT42749.1"/>
    </source>
</evidence>
<dbReference type="InterPro" id="IPR002314">
    <property type="entry name" value="aa-tRNA-synt_IIb"/>
</dbReference>
<dbReference type="GO" id="GO:0006434">
    <property type="term" value="P:seryl-tRNA aminoacylation"/>
    <property type="evidence" value="ECO:0007669"/>
    <property type="project" value="EnsemblFungi"/>
</dbReference>
<feature type="coiled-coil region" evidence="2">
    <location>
        <begin position="36"/>
        <end position="63"/>
    </location>
</feature>
<dbReference type="InterPro" id="IPR010978">
    <property type="entry name" value="tRNA-bd_arm"/>
</dbReference>
<evidence type="ECO:0000313" key="7">
    <source>
        <dbReference type="Proteomes" id="UP000078397"/>
    </source>
</evidence>
<keyword evidence="2" id="KW-0175">Coiled coil</keyword>
<dbReference type="Pfam" id="PF00587">
    <property type="entry name" value="tRNA-synt_2b"/>
    <property type="match status" value="1"/>
</dbReference>
<dbReference type="GO" id="GO:0004828">
    <property type="term" value="F:serine-tRNA ligase activity"/>
    <property type="evidence" value="ECO:0007669"/>
    <property type="project" value="EnsemblFungi"/>
</dbReference>
<evidence type="ECO:0000256" key="2">
    <source>
        <dbReference type="SAM" id="Coils"/>
    </source>
</evidence>
<dbReference type="InterPro" id="IPR002317">
    <property type="entry name" value="Ser-tRNA-ligase_type_1"/>
</dbReference>
<keyword evidence="6" id="KW-0030">Aminoacyl-tRNA synthetase</keyword>
<protein>
    <recommendedName>
        <fullName evidence="1">Seryl-tRNA(Ser) synthetase</fullName>
    </recommendedName>
</protein>
<dbReference type="EMBL" id="LSBJ02000006">
    <property type="protein sequence ID" value="OWT42749.1"/>
    <property type="molecule type" value="Genomic_DNA"/>
</dbReference>
<keyword evidence="4" id="KW-0732">Signal</keyword>
<dbReference type="Gene3D" id="1.10.287.40">
    <property type="entry name" value="Serine-tRNA synthetase, tRNA binding domain"/>
    <property type="match status" value="1"/>
</dbReference>
<feature type="domain" description="Aminoacyl-tRNA synthetase class II (G/ P/ S/T)" evidence="5">
    <location>
        <begin position="173"/>
        <end position="252"/>
    </location>
</feature>
<keyword evidence="7" id="KW-1185">Reference proteome</keyword>
<dbReference type="InterPro" id="IPR042103">
    <property type="entry name" value="SerRS_1_N_sf"/>
</dbReference>
<reference evidence="6 7" key="1">
    <citation type="journal article" date="2016" name="PLoS Pathog.">
        <title>Biosynthesis of antibiotic leucinostatins in bio-control fungus Purpureocillium lilacinum and their inhibition on phytophthora revealed by genome mining.</title>
        <authorList>
            <person name="Wang G."/>
            <person name="Liu Z."/>
            <person name="Lin R."/>
            <person name="Li E."/>
            <person name="Mao Z."/>
            <person name="Ling J."/>
            <person name="Yang Y."/>
            <person name="Yin W.B."/>
            <person name="Xie B."/>
        </authorList>
    </citation>
    <scope>NUCLEOTIDE SEQUENCE [LARGE SCALE GENOMIC DNA]</scope>
    <source>
        <strain evidence="6">170</strain>
    </source>
</reference>
<dbReference type="Gene3D" id="3.30.930.10">
    <property type="entry name" value="Bira Bifunctional Protein, Domain 2"/>
    <property type="match status" value="1"/>
</dbReference>
<keyword evidence="6" id="KW-0436">Ligase</keyword>
<name>A0A219AQ46_METCM</name>
<dbReference type="STRING" id="1380566.A0A219AQ46"/>
<dbReference type="SUPFAM" id="SSF46589">
    <property type="entry name" value="tRNA-binding arm"/>
    <property type="match status" value="1"/>
</dbReference>
<dbReference type="RefSeq" id="XP_022285228.1">
    <property type="nucleotide sequence ID" value="XM_022429668.1"/>
</dbReference>
<dbReference type="PANTHER" id="PTHR11778">
    <property type="entry name" value="SERYL-TRNA SYNTHETASE"/>
    <property type="match status" value="1"/>
</dbReference>
<dbReference type="InterPro" id="IPR045864">
    <property type="entry name" value="aa-tRNA-synth_II/BPL/LPL"/>
</dbReference>
<dbReference type="GO" id="GO:0110004">
    <property type="term" value="P:positive regulation of tRNA methylation"/>
    <property type="evidence" value="ECO:0007669"/>
    <property type="project" value="EnsemblFungi"/>
</dbReference>
<gene>
    <name evidence="6" type="ORF">VFPPC_18004</name>
</gene>
<comment type="caution">
    <text evidence="6">The sequence shown here is derived from an EMBL/GenBank/DDBJ whole genome shotgun (WGS) entry which is preliminary data.</text>
</comment>
<evidence type="ECO:0000256" key="1">
    <source>
        <dbReference type="ARBA" id="ARBA00034892"/>
    </source>
</evidence>
<proteinExistence type="predicted"/>
<feature type="chain" id="PRO_5011967922" description="Seryl-tRNA(Ser) synthetase" evidence="4">
    <location>
        <begin position="17"/>
        <end position="314"/>
    </location>
</feature>
<sequence>MSKLWMRLLLFGTITAKVPNYSATQVNSKINEVQKQIGAKENADDLLKEKIELEKEKKALVESAAEKDALLRTKIKTVGNYVHDSVPVRQQRGRTHVGTGRCQSREAQCPFSPRSSPQTRRSSVSVDILPCRRRNSCSRITWARPLSLNMLATVHAIDVKRVLMAETPGEFTIEQFLLTDPEKSWDAFHDMIGISEDFYKSLGLPYQIVSIVSGALNNAASKKLDLEAWFPFQGEYKELVSYSAPRCRLTSRRSMCTVSTLRCARPPEQCVGLTVPEPLRKYLPGAPEFIPFAKELPKESTSQKSLPQRPKGGK</sequence>
<dbReference type="GO" id="GO:1990825">
    <property type="term" value="F:sequence-specific mRNA binding"/>
    <property type="evidence" value="ECO:0007669"/>
    <property type="project" value="EnsemblFungi"/>
</dbReference>
<dbReference type="PRINTS" id="PR00981">
    <property type="entry name" value="TRNASYNTHSER"/>
</dbReference>
<dbReference type="GeneID" id="28852247"/>
<feature type="signal peptide" evidence="4">
    <location>
        <begin position="1"/>
        <end position="16"/>
    </location>
</feature>
<accession>A0A219AQ46</accession>
<organism evidence="6 7">
    <name type="scientific">Pochonia chlamydosporia 170</name>
    <dbReference type="NCBI Taxonomy" id="1380566"/>
    <lineage>
        <taxon>Eukaryota</taxon>
        <taxon>Fungi</taxon>
        <taxon>Dikarya</taxon>
        <taxon>Ascomycota</taxon>
        <taxon>Pezizomycotina</taxon>
        <taxon>Sordariomycetes</taxon>
        <taxon>Hypocreomycetidae</taxon>
        <taxon>Hypocreales</taxon>
        <taxon>Clavicipitaceae</taxon>
        <taxon>Pochonia</taxon>
    </lineage>
</organism>
<dbReference type="SUPFAM" id="SSF55681">
    <property type="entry name" value="Class II aaRS and biotin synthetases"/>
    <property type="match status" value="1"/>
</dbReference>
<evidence type="ECO:0000256" key="3">
    <source>
        <dbReference type="SAM" id="MobiDB-lite"/>
    </source>
</evidence>
<evidence type="ECO:0000259" key="5">
    <source>
        <dbReference type="Pfam" id="PF00587"/>
    </source>
</evidence>
<dbReference type="Proteomes" id="UP000078397">
    <property type="component" value="Unassembled WGS sequence"/>
</dbReference>